<dbReference type="InterPro" id="IPR008125">
    <property type="entry name" value="Streptothricin_AcTrfase"/>
</dbReference>
<dbReference type="SUPFAM" id="SSF55729">
    <property type="entry name" value="Acyl-CoA N-acyltransferases (Nat)"/>
    <property type="match status" value="1"/>
</dbReference>
<keyword evidence="3" id="KW-1185">Reference proteome</keyword>
<evidence type="ECO:0000313" key="3">
    <source>
        <dbReference type="Proteomes" id="UP000195043"/>
    </source>
</evidence>
<gene>
    <name evidence="2" type="ORF">A5886_000913</name>
</gene>
<dbReference type="PROSITE" id="PS51186">
    <property type="entry name" value="GNAT"/>
    <property type="match status" value="1"/>
</dbReference>
<sequence>MLQIKQITEANQRDIRIKNEPFKLWGKMIPLYTDQTWRHQIETFPAETISQMCFPDEKYDFQQMKDNTVFFGAYDQDTCIGLAVVQKGFFRYDYLYDLKVNQAYRQQGVAHRLIEAAAKWAQNQGHRGIYTIGQNNNLSACLFYLKAGFRIGGLDTEVYNGTQQEGKHDILFYLDAP</sequence>
<dbReference type="CDD" id="cd04301">
    <property type="entry name" value="NAT_SF"/>
    <property type="match status" value="1"/>
</dbReference>
<name>A0A242A467_9ENTE</name>
<dbReference type="InterPro" id="IPR000182">
    <property type="entry name" value="GNAT_dom"/>
</dbReference>
<dbReference type="OrthoDB" id="9800193at2"/>
<comment type="caution">
    <text evidence="2">The sequence shown here is derived from an EMBL/GenBank/DDBJ whole genome shotgun (WGS) entry which is preliminary data.</text>
</comment>
<evidence type="ECO:0000259" key="1">
    <source>
        <dbReference type="PROSITE" id="PS51186"/>
    </source>
</evidence>
<proteinExistence type="predicted"/>
<dbReference type="Pfam" id="PF00583">
    <property type="entry name" value="Acetyltransf_1"/>
    <property type="match status" value="1"/>
</dbReference>
<evidence type="ECO:0000313" key="2">
    <source>
        <dbReference type="EMBL" id="OTN75837.1"/>
    </source>
</evidence>
<dbReference type="PRINTS" id="PR01754">
    <property type="entry name" value="SACTRNSFRASE"/>
</dbReference>
<reference evidence="2 3" key="1">
    <citation type="submission" date="2017-05" db="EMBL/GenBank/DDBJ databases">
        <title>The Genome Sequence of Enterococcus sp. 8G7_MSG3316.</title>
        <authorList>
            <consortium name="The Broad Institute Genomics Platform"/>
            <consortium name="The Broad Institute Genomic Center for Infectious Diseases"/>
            <person name="Earl A."/>
            <person name="Manson A."/>
            <person name="Schwartman J."/>
            <person name="Gilmore M."/>
            <person name="Abouelleil A."/>
            <person name="Cao P."/>
            <person name="Chapman S."/>
            <person name="Cusick C."/>
            <person name="Shea T."/>
            <person name="Young S."/>
            <person name="Neafsey D."/>
            <person name="Nusbaum C."/>
            <person name="Birren B."/>
        </authorList>
    </citation>
    <scope>NUCLEOTIDE SEQUENCE [LARGE SCALE GENOMIC DNA]</scope>
    <source>
        <strain evidence="2 3">8G7_MSG3316</strain>
    </source>
</reference>
<organism evidence="2 3">
    <name type="scientific">Candidatus Enterococcus testudinis</name>
    <dbReference type="NCBI Taxonomy" id="1834191"/>
    <lineage>
        <taxon>Bacteria</taxon>
        <taxon>Bacillati</taxon>
        <taxon>Bacillota</taxon>
        <taxon>Bacilli</taxon>
        <taxon>Lactobacillales</taxon>
        <taxon>Enterococcaceae</taxon>
        <taxon>Enterococcus</taxon>
    </lineage>
</organism>
<accession>A0A242A467</accession>
<dbReference type="Gene3D" id="3.40.630.30">
    <property type="match status" value="1"/>
</dbReference>
<dbReference type="AlphaFoldDB" id="A0A242A467"/>
<protein>
    <recommendedName>
        <fullName evidence="1">N-acetyltransferase domain-containing protein</fullName>
    </recommendedName>
</protein>
<dbReference type="GO" id="GO:0016747">
    <property type="term" value="F:acyltransferase activity, transferring groups other than amino-acyl groups"/>
    <property type="evidence" value="ECO:0007669"/>
    <property type="project" value="InterPro"/>
</dbReference>
<feature type="domain" description="N-acetyltransferase" evidence="1">
    <location>
        <begin position="27"/>
        <end position="177"/>
    </location>
</feature>
<dbReference type="EMBL" id="NGKU01000001">
    <property type="protein sequence ID" value="OTN75837.1"/>
    <property type="molecule type" value="Genomic_DNA"/>
</dbReference>
<dbReference type="InterPro" id="IPR016181">
    <property type="entry name" value="Acyl_CoA_acyltransferase"/>
</dbReference>
<dbReference type="Proteomes" id="UP000195043">
    <property type="component" value="Unassembled WGS sequence"/>
</dbReference>
<dbReference type="RefSeq" id="WP_086273856.1">
    <property type="nucleotide sequence ID" value="NZ_NGKU01000001.1"/>
</dbReference>
<dbReference type="STRING" id="1834191.A5886_000913"/>